<proteinExistence type="predicted"/>
<dbReference type="AlphaFoldDB" id="A0A7D4PTQ4"/>
<protein>
    <submittedName>
        <fullName evidence="1">Uncharacterized protein</fullName>
    </submittedName>
</protein>
<dbReference type="RefSeq" id="WP_172989494.1">
    <property type="nucleotide sequence ID" value="NZ_CP054038.1"/>
</dbReference>
<reference evidence="1 2" key="1">
    <citation type="submission" date="2020-05" db="EMBL/GenBank/DDBJ databases">
        <title>Strain PA2F3 complete genome.</title>
        <authorList>
            <person name="Kim Y.-S."/>
            <person name="Kim S.-J."/>
            <person name="Jung H.-k."/>
            <person name="Kim S.-E."/>
            <person name="Kim K.-H."/>
        </authorList>
    </citation>
    <scope>NUCLEOTIDE SEQUENCE [LARGE SCALE GENOMIC DNA]</scope>
    <source>
        <strain evidence="1 2">PA2F3</strain>
    </source>
</reference>
<gene>
    <name evidence="1" type="ORF">HQM25_06470</name>
</gene>
<dbReference type="Proteomes" id="UP000502498">
    <property type="component" value="Chromosome"/>
</dbReference>
<name>A0A7D4PTQ4_9MICO</name>
<sequence length="301" mass="29887">MRRAAVIGIVAVAILAAAGGIAWWVLSRPAAPDATARAFVEALAAGDGGAAAALLEQAPAPETLDAFGGATAYIDEPMVTGVGAAEGEPVAADVTFVLDGAQHDARLGLVETAAGWAVAANSLASLTASTALGDAVRVGGVLVPAGEPIDLLPGVYPVVAAPDAALVGSAAAVALPGEQVAAAVTPTLAPGALADAQSDLDAYADSCTRAAAEVPDACGIRIPWAADLARVTSITYRIEAYPTLVLADDLSGFDATGGVLVATATGVDHDGADASFTYATQDWTLRGDVDFRGDEMVLAVR</sequence>
<dbReference type="EMBL" id="CP054038">
    <property type="protein sequence ID" value="QKJ19053.1"/>
    <property type="molecule type" value="Genomic_DNA"/>
</dbReference>
<accession>A0A7D4PTQ4</accession>
<evidence type="ECO:0000313" key="2">
    <source>
        <dbReference type="Proteomes" id="UP000502498"/>
    </source>
</evidence>
<evidence type="ECO:0000313" key="1">
    <source>
        <dbReference type="EMBL" id="QKJ19053.1"/>
    </source>
</evidence>
<organism evidence="1 2">
    <name type="scientific">Microbacterium hominis</name>
    <dbReference type="NCBI Taxonomy" id="162426"/>
    <lineage>
        <taxon>Bacteria</taxon>
        <taxon>Bacillati</taxon>
        <taxon>Actinomycetota</taxon>
        <taxon>Actinomycetes</taxon>
        <taxon>Micrococcales</taxon>
        <taxon>Microbacteriaceae</taxon>
        <taxon>Microbacterium</taxon>
    </lineage>
</organism>